<dbReference type="EMBL" id="CAWUHD010000153">
    <property type="protein sequence ID" value="CAK7235772.1"/>
    <property type="molecule type" value="Genomic_DNA"/>
</dbReference>
<dbReference type="Pfam" id="PF04082">
    <property type="entry name" value="Fungal_trans"/>
    <property type="match status" value="1"/>
</dbReference>
<proteinExistence type="predicted"/>
<evidence type="ECO:0000256" key="2">
    <source>
        <dbReference type="ARBA" id="ARBA00023163"/>
    </source>
</evidence>
<keyword evidence="2" id="KW-0804">Transcription</keyword>
<gene>
    <name evidence="5" type="ORF">SEUCBS140593_009393</name>
</gene>
<organism evidence="5 6">
    <name type="scientific">Sporothrix eucalyptigena</name>
    <dbReference type="NCBI Taxonomy" id="1812306"/>
    <lineage>
        <taxon>Eukaryota</taxon>
        <taxon>Fungi</taxon>
        <taxon>Dikarya</taxon>
        <taxon>Ascomycota</taxon>
        <taxon>Pezizomycotina</taxon>
        <taxon>Sordariomycetes</taxon>
        <taxon>Sordariomycetidae</taxon>
        <taxon>Ophiostomatales</taxon>
        <taxon>Ophiostomataceae</taxon>
        <taxon>Sporothrix</taxon>
    </lineage>
</organism>
<evidence type="ECO:0000256" key="1">
    <source>
        <dbReference type="ARBA" id="ARBA00023015"/>
    </source>
</evidence>
<evidence type="ECO:0000313" key="6">
    <source>
        <dbReference type="Proteomes" id="UP001642482"/>
    </source>
</evidence>
<accession>A0ABP0CW35</accession>
<protein>
    <recommendedName>
        <fullName evidence="4">Xylanolytic transcriptional activator regulatory domain-containing protein</fullName>
    </recommendedName>
</protein>
<feature type="domain" description="Xylanolytic transcriptional activator regulatory" evidence="4">
    <location>
        <begin position="59"/>
        <end position="221"/>
    </location>
</feature>
<dbReference type="CDD" id="cd12148">
    <property type="entry name" value="fungal_TF_MHR"/>
    <property type="match status" value="1"/>
</dbReference>
<evidence type="ECO:0000313" key="5">
    <source>
        <dbReference type="EMBL" id="CAK7235772.1"/>
    </source>
</evidence>
<comment type="caution">
    <text evidence="5">The sequence shown here is derived from an EMBL/GenBank/DDBJ whole genome shotgun (WGS) entry which is preliminary data.</text>
</comment>
<keyword evidence="6" id="KW-1185">Reference proteome</keyword>
<keyword evidence="3" id="KW-0539">Nucleus</keyword>
<dbReference type="InterPro" id="IPR007219">
    <property type="entry name" value="XnlR_reg_dom"/>
</dbReference>
<dbReference type="PANTHER" id="PTHR47424">
    <property type="entry name" value="REGULATORY PROTEIN GAL4"/>
    <property type="match status" value="1"/>
</dbReference>
<reference evidence="5 6" key="1">
    <citation type="submission" date="2024-01" db="EMBL/GenBank/DDBJ databases">
        <authorList>
            <person name="Allen C."/>
            <person name="Tagirdzhanova G."/>
        </authorList>
    </citation>
    <scope>NUCLEOTIDE SEQUENCE [LARGE SCALE GENOMIC DNA]</scope>
</reference>
<name>A0ABP0CW35_9PEZI</name>
<evidence type="ECO:0000256" key="3">
    <source>
        <dbReference type="ARBA" id="ARBA00023242"/>
    </source>
</evidence>
<dbReference type="Proteomes" id="UP001642482">
    <property type="component" value="Unassembled WGS sequence"/>
</dbReference>
<evidence type="ECO:0000259" key="4">
    <source>
        <dbReference type="Pfam" id="PF04082"/>
    </source>
</evidence>
<dbReference type="PANTHER" id="PTHR47424:SF6">
    <property type="entry name" value="PROLINE UTILIZATION TRANS-ACTIVATOR"/>
    <property type="match status" value="1"/>
</dbReference>
<sequence length="353" mass="39292">MCALSASQANKGALFTNDTNETNDLRSAPSTSSVASEFLEEAIRLTPLTYQFQGGGSEGEISLLRCYGILSLIGTQTGDVELLHRYLGLYHGLSAQIGLHNEERWPAAVPAAASAAPLSLCERETRRRIFWVVYRIEVRNACVLGHPIRTPESQTYVQYPCGVHHPLMFLFPNRNGKFENWMAGWNYTTELYRILEHAIVDFRSKRTMHTTVLWRSEQTTSSRPGSGSESRSTAILQQLKEMQSNLMPQFAQAAMKSSDSGSNRSGFQVANILCTIHLVKMVVLASENGRFGEVCQNVQDLVDSMGTVPRDYIRAFGTPIMQELLGVGFMLTSMAGRDRSLSDEEHLRSKAVM</sequence>
<dbReference type="InterPro" id="IPR051127">
    <property type="entry name" value="Fungal_SecMet_Regulators"/>
</dbReference>
<keyword evidence="1" id="KW-0805">Transcription regulation</keyword>